<keyword evidence="1" id="KW-0732">Signal</keyword>
<dbReference type="RefSeq" id="WP_096370271.1">
    <property type="nucleotide sequence ID" value="NZ_AP017624.1"/>
</dbReference>
<evidence type="ECO:0000313" key="2">
    <source>
        <dbReference type="EMBL" id="BAV40806.1"/>
    </source>
</evidence>
<dbReference type="EMBL" id="AP017624">
    <property type="protein sequence ID" value="BAV40806.1"/>
    <property type="molecule type" value="Genomic_DNA"/>
</dbReference>
<protein>
    <recommendedName>
        <fullName evidence="4">Secreted protein</fullName>
    </recommendedName>
</protein>
<feature type="signal peptide" evidence="1">
    <location>
        <begin position="1"/>
        <end position="24"/>
    </location>
</feature>
<name>A0A1B4Y165_MYCUL</name>
<proteinExistence type="predicted"/>
<evidence type="ECO:0000256" key="1">
    <source>
        <dbReference type="SAM" id="SignalP"/>
    </source>
</evidence>
<dbReference type="Proteomes" id="UP000218067">
    <property type="component" value="Chromosome"/>
</dbReference>
<gene>
    <name evidence="2" type="ORF">SHTP_1564</name>
</gene>
<dbReference type="GeneID" id="93439785"/>
<reference evidence="2 3" key="1">
    <citation type="submission" date="2016-08" db="EMBL/GenBank/DDBJ databases">
        <title>Complete genome sequence of Mycobacterium shinshuense, a subspecies of M. ulcerans.</title>
        <authorList>
            <person name="Yoshida M."/>
            <person name="Ogura Y."/>
            <person name="Hayashi T."/>
            <person name="Hoshino Y."/>
        </authorList>
    </citation>
    <scope>NUCLEOTIDE SEQUENCE [LARGE SCALE GENOMIC DNA]</scope>
    <source>
        <strain evidence="3">ATCC 33728</strain>
    </source>
</reference>
<dbReference type="AlphaFoldDB" id="A0A1B4Y165"/>
<organism evidence="2 3">
    <name type="scientific">Mycobacterium ulcerans subsp. shinshuense</name>
    <dbReference type="NCBI Taxonomy" id="1124626"/>
    <lineage>
        <taxon>Bacteria</taxon>
        <taxon>Bacillati</taxon>
        <taxon>Actinomycetota</taxon>
        <taxon>Actinomycetes</taxon>
        <taxon>Mycobacteriales</taxon>
        <taxon>Mycobacteriaceae</taxon>
        <taxon>Mycobacterium</taxon>
        <taxon>Mycobacterium ulcerans group</taxon>
    </lineage>
</organism>
<evidence type="ECO:0000313" key="3">
    <source>
        <dbReference type="Proteomes" id="UP000218067"/>
    </source>
</evidence>
<feature type="chain" id="PRO_5008572776" description="Secreted protein" evidence="1">
    <location>
        <begin position="25"/>
        <end position="239"/>
    </location>
</feature>
<accession>A0A1B4Y165</accession>
<sequence length="239" mass="26599">MRLRRPLLAAFIAALVFAVGPAVAEPEDAQLPLHNEGRYVFTQQHRDNLSWWNRTWTPQLVPKGAMLEVQLPSTPVHWIPYGEPECQPSPGWDWAEISGSWYPDGPPRHQRVPVQLVGQRIVPNPNRMRESANPYELPGVYIPFDKRVLGSSTLSVFEYRLETGAPDDYWAGRGLATICLRPEPIPEDVRVLGFPPDTPPTFVLTLVVGVRQASYGGGLPLAPLPAPPEVRPMPDEPAP</sequence>
<evidence type="ECO:0008006" key="4">
    <source>
        <dbReference type="Google" id="ProtNLM"/>
    </source>
</evidence>